<name>A0A9Q6PRU7_PISSA</name>
<gene>
    <name evidence="1" type="ORF">Psal009_00686</name>
</gene>
<dbReference type="Proteomes" id="UP000422232">
    <property type="component" value="Chromosome"/>
</dbReference>
<proteinExistence type="predicted"/>
<evidence type="ECO:0000313" key="1">
    <source>
        <dbReference type="EMBL" id="QGO04812.1"/>
    </source>
</evidence>
<evidence type="ECO:0000313" key="2">
    <source>
        <dbReference type="Proteomes" id="UP000422232"/>
    </source>
</evidence>
<keyword evidence="2" id="KW-1185">Reference proteome</keyword>
<dbReference type="AlphaFoldDB" id="A0A9Q6PRU7"/>
<organism evidence="1 2">
    <name type="scientific">Piscirickettsia salmonis</name>
    <dbReference type="NCBI Taxonomy" id="1238"/>
    <lineage>
        <taxon>Bacteria</taxon>
        <taxon>Pseudomonadati</taxon>
        <taxon>Pseudomonadota</taxon>
        <taxon>Gammaproteobacteria</taxon>
        <taxon>Thiotrichales</taxon>
        <taxon>Piscirickettsiaceae</taxon>
        <taxon>Piscirickettsia</taxon>
    </lineage>
</organism>
<dbReference type="EMBL" id="CP038908">
    <property type="protein sequence ID" value="QGO04812.1"/>
    <property type="molecule type" value="Genomic_DNA"/>
</dbReference>
<protein>
    <submittedName>
        <fullName evidence="1">Uncharacterized protein</fullName>
    </submittedName>
</protein>
<reference evidence="1 2" key="1">
    <citation type="submission" date="2019-04" db="EMBL/GenBank/DDBJ databases">
        <title>Complete genome sequencing of Piscirickettsia salmonis strain Psal-009.</title>
        <authorList>
            <person name="Schober I."/>
            <person name="Bunk B."/>
            <person name="Sproer C."/>
            <person name="Carril G.P."/>
            <person name="Riedel T."/>
            <person name="Flores-Herrera P.A."/>
            <person name="Nourdin-Galindo G."/>
            <person name="Marshall S.H."/>
            <person name="Overmann J."/>
        </authorList>
    </citation>
    <scope>NUCLEOTIDE SEQUENCE [LARGE SCALE GENOMIC DNA]</scope>
    <source>
        <strain evidence="1 2">Psal-009</strain>
    </source>
</reference>
<dbReference type="RefSeq" id="WP_230383360.1">
    <property type="nucleotide sequence ID" value="NZ_CP012413.1"/>
</dbReference>
<dbReference type="GeneID" id="66739631"/>
<accession>A0A9Q6PRU7</accession>
<sequence>MSESDNKLDIEKFLALTEGVTSAVIAEMKQHGLVSMTEDPNMIATLMASSLGMLIGSTTQHTKGSRDQILKSVDRLINEAINTADTIYKDD</sequence>